<gene>
    <name evidence="2" type="ORF">KDAU_43150</name>
</gene>
<organism evidence="2 3">
    <name type="scientific">Dictyobacter aurantiacus</name>
    <dbReference type="NCBI Taxonomy" id="1936993"/>
    <lineage>
        <taxon>Bacteria</taxon>
        <taxon>Bacillati</taxon>
        <taxon>Chloroflexota</taxon>
        <taxon>Ktedonobacteria</taxon>
        <taxon>Ktedonobacterales</taxon>
        <taxon>Dictyobacteraceae</taxon>
        <taxon>Dictyobacter</taxon>
    </lineage>
</organism>
<keyword evidence="1" id="KW-0472">Membrane</keyword>
<accession>A0A401ZJF6</accession>
<proteinExistence type="predicted"/>
<feature type="transmembrane region" description="Helical" evidence="1">
    <location>
        <begin position="33"/>
        <end position="54"/>
    </location>
</feature>
<dbReference type="EMBL" id="BIFQ01000001">
    <property type="protein sequence ID" value="GCE06986.1"/>
    <property type="molecule type" value="Genomic_DNA"/>
</dbReference>
<feature type="transmembrane region" description="Helical" evidence="1">
    <location>
        <begin position="7"/>
        <end position="27"/>
    </location>
</feature>
<evidence type="ECO:0000313" key="2">
    <source>
        <dbReference type="EMBL" id="GCE06986.1"/>
    </source>
</evidence>
<keyword evidence="1" id="KW-1133">Transmembrane helix</keyword>
<comment type="caution">
    <text evidence="2">The sequence shown here is derived from an EMBL/GenBank/DDBJ whole genome shotgun (WGS) entry which is preliminary data.</text>
</comment>
<keyword evidence="1" id="KW-0812">Transmembrane</keyword>
<feature type="transmembrane region" description="Helical" evidence="1">
    <location>
        <begin position="66"/>
        <end position="90"/>
    </location>
</feature>
<dbReference type="Proteomes" id="UP000287224">
    <property type="component" value="Unassembled WGS sequence"/>
</dbReference>
<evidence type="ECO:0000313" key="3">
    <source>
        <dbReference type="Proteomes" id="UP000287224"/>
    </source>
</evidence>
<reference evidence="3" key="1">
    <citation type="submission" date="2018-12" db="EMBL/GenBank/DDBJ databases">
        <title>Tengunoibacter tsumagoiensis gen. nov., sp. nov., Dictyobacter kobayashii sp. nov., D. alpinus sp. nov., and D. joshuensis sp. nov. and description of Dictyobacteraceae fam. nov. within the order Ktedonobacterales isolated from Tengu-no-mugimeshi.</title>
        <authorList>
            <person name="Wang C.M."/>
            <person name="Zheng Y."/>
            <person name="Sakai Y."/>
            <person name="Toyoda A."/>
            <person name="Minakuchi Y."/>
            <person name="Abe K."/>
            <person name="Yokota A."/>
            <person name="Yabe S."/>
        </authorList>
    </citation>
    <scope>NUCLEOTIDE SEQUENCE [LARGE SCALE GENOMIC DNA]</scope>
    <source>
        <strain evidence="3">S-27</strain>
    </source>
</reference>
<keyword evidence="3" id="KW-1185">Reference proteome</keyword>
<name>A0A401ZJF6_9CHLR</name>
<sequence>MAIAAADILGAILAFGGIIVMLAVFNANIFIKIIDFILLIGVMLITARLAMFSLRPRYATRTNKISQIAAGIYCICLVVAAVYCIVQLFIS</sequence>
<dbReference type="AlphaFoldDB" id="A0A401ZJF6"/>
<evidence type="ECO:0000256" key="1">
    <source>
        <dbReference type="SAM" id="Phobius"/>
    </source>
</evidence>
<protein>
    <submittedName>
        <fullName evidence="2">Uncharacterized protein</fullName>
    </submittedName>
</protein>